<feature type="domain" description="Methyltransferase" evidence="2">
    <location>
        <begin position="59"/>
        <end position="156"/>
    </location>
</feature>
<organism evidence="4 5">
    <name type="scientific">Thermogemmata fonticola</name>
    <dbReference type="NCBI Taxonomy" id="2755323"/>
    <lineage>
        <taxon>Bacteria</taxon>
        <taxon>Pseudomonadati</taxon>
        <taxon>Planctomycetota</taxon>
        <taxon>Planctomycetia</taxon>
        <taxon>Gemmatales</taxon>
        <taxon>Gemmataceae</taxon>
        <taxon>Thermogemmata</taxon>
    </lineage>
</organism>
<reference evidence="4 5" key="1">
    <citation type="submission" date="2020-07" db="EMBL/GenBank/DDBJ databases">
        <title>Thermogemmata thermophila gen. nov., sp. nov., a novel moderate thermophilic planctomycete from a Kamchatka hot spring.</title>
        <authorList>
            <person name="Elcheninov A.G."/>
            <person name="Podosokorskaya O.A."/>
            <person name="Kovaleva O.L."/>
            <person name="Novikov A."/>
            <person name="Bonch-Osmolovskaya E.A."/>
            <person name="Toshchakov S.V."/>
            <person name="Kublanov I.V."/>
        </authorList>
    </citation>
    <scope>NUCLEOTIDE SEQUENCE [LARGE SCALE GENOMIC DNA]</scope>
    <source>
        <strain evidence="4 5">2918</strain>
    </source>
</reference>
<dbReference type="InterPro" id="IPR018773">
    <property type="entry name" value="MeTrfase_reg_dom_prd"/>
</dbReference>
<comment type="caution">
    <text evidence="4">The sequence shown here is derived from an EMBL/GenBank/DDBJ whole genome shotgun (WGS) entry which is preliminary data.</text>
</comment>
<dbReference type="EMBL" id="JACEFB010000003">
    <property type="protein sequence ID" value="MBA2225902.1"/>
    <property type="molecule type" value="Genomic_DNA"/>
</dbReference>
<dbReference type="GO" id="GO:0032259">
    <property type="term" value="P:methylation"/>
    <property type="evidence" value="ECO:0007669"/>
    <property type="project" value="UniProtKB-KW"/>
</dbReference>
<dbReference type="CDD" id="cd02440">
    <property type="entry name" value="AdoMet_MTases"/>
    <property type="match status" value="1"/>
</dbReference>
<evidence type="ECO:0000259" key="1">
    <source>
        <dbReference type="Pfam" id="PF10119"/>
    </source>
</evidence>
<dbReference type="InterPro" id="IPR029063">
    <property type="entry name" value="SAM-dependent_MTases_sf"/>
</dbReference>
<dbReference type="Pfam" id="PF21782">
    <property type="entry name" value="WHD_PKMT"/>
    <property type="match status" value="1"/>
</dbReference>
<dbReference type="Pfam" id="PF13649">
    <property type="entry name" value="Methyltransf_25"/>
    <property type="match status" value="1"/>
</dbReference>
<protein>
    <submittedName>
        <fullName evidence="4">Methyltransferase regulatory domain-containing protein</fullName>
    </submittedName>
</protein>
<sequence>MAWSEETLQAAGASEKVTATSYDEVPYASYPFPQTHPSHLAVIATLFGLQPPPVQHCRVLELGCAAGGNLLPMAEALPQSSFVGVDLSARQIADGQRILQALGLANVRLVHASILDVDRSWGQFDYIICHGVYSWVPDRVREKILAICAEQLSPQGVAYISYNTYPGWHMRGMIRDMMRYHALRFTTPGEQIRQARALLDFLAQATRIDGGPYATLLRMELEHLRQQADHYLYHEHLEEVNEPVYFHEFIAAAQRHGLNYLGDAQITTMLSSNFPYEVQQALQIIAPDQIQSEQYLDFVRNRMFRETLLVRGEVQPDWTVQPGRIDNLHVCTHRRVVDESGDVRSTTTVQYRSKSGMVVATSQPTLKAAFRILGEEWPGTLPFADLVARVTERLGQPPEQVRTPLAVQILHVYLSSDLMELHALPIPRVPVTERPQALRSLRVRLELGENGGANRRHEVFRPNPFDSVLIPLLDGTRTKPELLEELTRRAARGLLLLPGEASPSSDLEGIRTRLAPLLEEALQRLADASVLVA</sequence>
<dbReference type="Proteomes" id="UP000542342">
    <property type="component" value="Unassembled WGS sequence"/>
</dbReference>
<keyword evidence="4" id="KW-0489">Methyltransferase</keyword>
<dbReference type="InterPro" id="IPR050723">
    <property type="entry name" value="CFA/CMAS"/>
</dbReference>
<gene>
    <name evidence="4" type="ORF">H0921_06955</name>
</gene>
<dbReference type="PANTHER" id="PTHR43667:SF2">
    <property type="entry name" value="FATTY ACID C-METHYL TRANSFERASE"/>
    <property type="match status" value="1"/>
</dbReference>
<dbReference type="InterPro" id="IPR041698">
    <property type="entry name" value="Methyltransf_25"/>
</dbReference>
<evidence type="ECO:0000313" key="5">
    <source>
        <dbReference type="Proteomes" id="UP000542342"/>
    </source>
</evidence>
<keyword evidence="5" id="KW-1185">Reference proteome</keyword>
<name>A0A7V8VD95_9BACT</name>
<evidence type="ECO:0000313" key="4">
    <source>
        <dbReference type="EMBL" id="MBA2225902.1"/>
    </source>
</evidence>
<dbReference type="Pfam" id="PF10119">
    <property type="entry name" value="MethyTransf_Reg"/>
    <property type="match status" value="1"/>
</dbReference>
<evidence type="ECO:0000259" key="3">
    <source>
        <dbReference type="Pfam" id="PF21782"/>
    </source>
</evidence>
<accession>A0A7V8VD95</accession>
<feature type="domain" description="PKMT C-terminal winged helix" evidence="3">
    <location>
        <begin position="433"/>
        <end position="528"/>
    </location>
</feature>
<evidence type="ECO:0000259" key="2">
    <source>
        <dbReference type="Pfam" id="PF13649"/>
    </source>
</evidence>
<dbReference type="SUPFAM" id="SSF53335">
    <property type="entry name" value="S-adenosyl-L-methionine-dependent methyltransferases"/>
    <property type="match status" value="1"/>
</dbReference>
<proteinExistence type="predicted"/>
<dbReference type="GO" id="GO:0008168">
    <property type="term" value="F:methyltransferase activity"/>
    <property type="evidence" value="ECO:0007669"/>
    <property type="project" value="UniProtKB-KW"/>
</dbReference>
<dbReference type="PANTHER" id="PTHR43667">
    <property type="entry name" value="CYCLOPROPANE-FATTY-ACYL-PHOSPHOLIPID SYNTHASE"/>
    <property type="match status" value="1"/>
</dbReference>
<dbReference type="Gene3D" id="3.40.50.150">
    <property type="entry name" value="Vaccinia Virus protein VP39"/>
    <property type="match status" value="1"/>
</dbReference>
<keyword evidence="4" id="KW-0808">Transferase</keyword>
<dbReference type="AlphaFoldDB" id="A0A7V8VD95"/>
<dbReference type="InterPro" id="IPR048976">
    <property type="entry name" value="WHD_PKMT"/>
</dbReference>
<feature type="domain" description="Methyltransferase regulatory" evidence="1">
    <location>
        <begin position="229"/>
        <end position="311"/>
    </location>
</feature>